<sequence>MFLAEEINVRVKHKGMTSGEWKLSPVILLERELGVATDTGEVRVGNGTDKWSALPIIKGAKGDKGESVTVSKMSKDSRGNTIIKFSDGETVTIEKGDKGDSITVSSHKKDRQGNTVINFSDGSNVTVDKGDSIKVESTSTDSKGNTLVKFSDGSSATIAKGEKGDPLKFEDLTQEQINQIKAKDVDMSNYATKDDLAKVDVSSQLEGYAKKDHTHEIEDVDGLQTELDGKANKSDLSSIDMSGYAKATDLDKKANSTHTHEISDINGLQTKLDDKAERNHTHAQYLTVVDADKRYSKDNNSVQLKVMSEDEFNRLSVKNSNCFYLVV</sequence>
<feature type="domain" description="Major tropism determinant N-terminal" evidence="1">
    <location>
        <begin position="11"/>
        <end position="49"/>
    </location>
</feature>
<dbReference type="InterPro" id="IPR041352">
    <property type="entry name" value="Mtd_N"/>
</dbReference>
<proteinExistence type="predicted"/>
<dbReference type="Proteomes" id="UP000234384">
    <property type="component" value="Unassembled WGS sequence"/>
</dbReference>
<dbReference type="Pfam" id="PF12789">
    <property type="entry name" value="PTR"/>
    <property type="match status" value="2"/>
</dbReference>
<evidence type="ECO:0000259" key="1">
    <source>
        <dbReference type="Pfam" id="PF18454"/>
    </source>
</evidence>
<dbReference type="Pfam" id="PF18454">
    <property type="entry name" value="Mtd_N"/>
    <property type="match status" value="1"/>
</dbReference>
<accession>A0A2I1K2D1</accession>
<dbReference type="EMBL" id="PKHE01000005">
    <property type="protein sequence ID" value="PKY89695.1"/>
    <property type="molecule type" value="Genomic_DNA"/>
</dbReference>
<comment type="caution">
    <text evidence="2">The sequence shown here is derived from an EMBL/GenBank/DDBJ whole genome shotgun (WGS) entry which is preliminary data.</text>
</comment>
<gene>
    <name evidence="2" type="ORF">CYJ57_03015</name>
</gene>
<dbReference type="OrthoDB" id="2250567at2"/>
<name>A0A2I1K2D1_9LACT</name>
<dbReference type="SUPFAM" id="SSF69349">
    <property type="entry name" value="Phage fibre proteins"/>
    <property type="match status" value="1"/>
</dbReference>
<evidence type="ECO:0000313" key="3">
    <source>
        <dbReference type="Proteomes" id="UP000234384"/>
    </source>
</evidence>
<protein>
    <recommendedName>
        <fullName evidence="1">Major tropism determinant N-terminal domain-containing protein</fullName>
    </recommendedName>
</protein>
<reference evidence="2 3" key="1">
    <citation type="submission" date="2017-12" db="EMBL/GenBank/DDBJ databases">
        <title>Phylogenetic diversity of female urinary microbiome.</title>
        <authorList>
            <person name="Thomas-White K."/>
            <person name="Wolfe A.J."/>
        </authorList>
    </citation>
    <scope>NUCLEOTIDE SEQUENCE [LARGE SCALE GENOMIC DNA]</scope>
    <source>
        <strain evidence="2 3">UMB0898</strain>
    </source>
</reference>
<evidence type="ECO:0000313" key="2">
    <source>
        <dbReference type="EMBL" id="PKY89695.1"/>
    </source>
</evidence>
<dbReference type="AlphaFoldDB" id="A0A2I1K2D1"/>
<organism evidence="2 3">
    <name type="scientific">Falseniella ignava</name>
    <dbReference type="NCBI Taxonomy" id="137730"/>
    <lineage>
        <taxon>Bacteria</taxon>
        <taxon>Bacillati</taxon>
        <taxon>Bacillota</taxon>
        <taxon>Bacilli</taxon>
        <taxon>Lactobacillales</taxon>
        <taxon>Aerococcaceae</taxon>
        <taxon>Falseniella</taxon>
    </lineage>
</organism>